<proteinExistence type="predicted"/>
<organism evidence="1 2">
    <name type="scientific">Liparis tanakae</name>
    <name type="common">Tanaka's snailfish</name>
    <dbReference type="NCBI Taxonomy" id="230148"/>
    <lineage>
        <taxon>Eukaryota</taxon>
        <taxon>Metazoa</taxon>
        <taxon>Chordata</taxon>
        <taxon>Craniata</taxon>
        <taxon>Vertebrata</taxon>
        <taxon>Euteleostomi</taxon>
        <taxon>Actinopterygii</taxon>
        <taxon>Neopterygii</taxon>
        <taxon>Teleostei</taxon>
        <taxon>Neoteleostei</taxon>
        <taxon>Acanthomorphata</taxon>
        <taxon>Eupercaria</taxon>
        <taxon>Perciformes</taxon>
        <taxon>Cottioidei</taxon>
        <taxon>Cottales</taxon>
        <taxon>Liparidae</taxon>
        <taxon>Liparis</taxon>
    </lineage>
</organism>
<dbReference type="EMBL" id="SRLO01000656">
    <property type="protein sequence ID" value="TNN49457.1"/>
    <property type="molecule type" value="Genomic_DNA"/>
</dbReference>
<protein>
    <submittedName>
        <fullName evidence="1">Uncharacterized protein</fullName>
    </submittedName>
</protein>
<evidence type="ECO:0000313" key="1">
    <source>
        <dbReference type="EMBL" id="TNN49457.1"/>
    </source>
</evidence>
<sequence length="94" mass="10402">MHCGRVASVVTQTSAVTLTRRYEDPGLKPGNDFAFLCSGGFRPSPHSACISKRPNQRRNTLEKWNESSRLKPSVAWQDSATLLPDSSRALVFPL</sequence>
<accession>A0A4Z2G7B4</accession>
<gene>
    <name evidence="1" type="ORF">EYF80_040353</name>
</gene>
<keyword evidence="2" id="KW-1185">Reference proteome</keyword>
<reference evidence="1 2" key="1">
    <citation type="submission" date="2019-03" db="EMBL/GenBank/DDBJ databases">
        <title>First draft genome of Liparis tanakae, snailfish: a comprehensive survey of snailfish specific genes.</title>
        <authorList>
            <person name="Kim W."/>
            <person name="Song I."/>
            <person name="Jeong J.-H."/>
            <person name="Kim D."/>
            <person name="Kim S."/>
            <person name="Ryu S."/>
            <person name="Song J.Y."/>
            <person name="Lee S.K."/>
        </authorList>
    </citation>
    <scope>NUCLEOTIDE SEQUENCE [LARGE SCALE GENOMIC DNA]</scope>
    <source>
        <tissue evidence="1">Muscle</tissue>
    </source>
</reference>
<dbReference type="AlphaFoldDB" id="A0A4Z2G7B4"/>
<dbReference type="Proteomes" id="UP000314294">
    <property type="component" value="Unassembled WGS sequence"/>
</dbReference>
<name>A0A4Z2G7B4_9TELE</name>
<evidence type="ECO:0000313" key="2">
    <source>
        <dbReference type="Proteomes" id="UP000314294"/>
    </source>
</evidence>
<comment type="caution">
    <text evidence="1">The sequence shown here is derived from an EMBL/GenBank/DDBJ whole genome shotgun (WGS) entry which is preliminary data.</text>
</comment>